<dbReference type="EMBL" id="QSRA01000016">
    <property type="protein sequence ID" value="RGK81017.1"/>
    <property type="molecule type" value="Genomic_DNA"/>
</dbReference>
<evidence type="ECO:0000256" key="2">
    <source>
        <dbReference type="ARBA" id="ARBA00022857"/>
    </source>
</evidence>
<dbReference type="InterPro" id="IPR023210">
    <property type="entry name" value="NADP_OxRdtase_dom"/>
</dbReference>
<comment type="caution">
    <text evidence="5">The sequence shown here is derived from an EMBL/GenBank/DDBJ whole genome shotgun (WGS) entry which is preliminary data.</text>
</comment>
<dbReference type="AlphaFoldDB" id="A0A3E4PLY2"/>
<proteinExistence type="inferred from homology"/>
<dbReference type="Pfam" id="PF00248">
    <property type="entry name" value="Aldo_ket_red"/>
    <property type="match status" value="1"/>
</dbReference>
<comment type="similarity">
    <text evidence="1">Belongs to the aldo/keto reductase family.</text>
</comment>
<evidence type="ECO:0000313" key="5">
    <source>
        <dbReference type="EMBL" id="RGK81017.1"/>
    </source>
</evidence>
<organism evidence="5 6">
    <name type="scientific">Dorea formicigenerans</name>
    <dbReference type="NCBI Taxonomy" id="39486"/>
    <lineage>
        <taxon>Bacteria</taxon>
        <taxon>Bacillati</taxon>
        <taxon>Bacillota</taxon>
        <taxon>Clostridia</taxon>
        <taxon>Lachnospirales</taxon>
        <taxon>Lachnospiraceae</taxon>
        <taxon>Dorea</taxon>
    </lineage>
</organism>
<dbReference type="GO" id="GO:0016616">
    <property type="term" value="F:oxidoreductase activity, acting on the CH-OH group of donors, NAD or NADP as acceptor"/>
    <property type="evidence" value="ECO:0007669"/>
    <property type="project" value="UniProtKB-ARBA"/>
</dbReference>
<evidence type="ECO:0000259" key="4">
    <source>
        <dbReference type="Pfam" id="PF00248"/>
    </source>
</evidence>
<dbReference type="SUPFAM" id="SSF51430">
    <property type="entry name" value="NAD(P)-linked oxidoreductase"/>
    <property type="match status" value="2"/>
</dbReference>
<name>A0A3E4PLY2_9FIRM</name>
<gene>
    <name evidence="5" type="ORF">DXC93_11500</name>
</gene>
<evidence type="ECO:0000256" key="1">
    <source>
        <dbReference type="ARBA" id="ARBA00007905"/>
    </source>
</evidence>
<dbReference type="InterPro" id="IPR020471">
    <property type="entry name" value="AKR"/>
</dbReference>
<dbReference type="PANTHER" id="PTHR43827:SF3">
    <property type="entry name" value="NADP-DEPENDENT OXIDOREDUCTASE DOMAIN-CONTAINING PROTEIN"/>
    <property type="match status" value="1"/>
</dbReference>
<dbReference type="Proteomes" id="UP000261324">
    <property type="component" value="Unassembled WGS sequence"/>
</dbReference>
<feature type="domain" description="NADP-dependent oxidoreductase" evidence="4">
    <location>
        <begin position="69"/>
        <end position="127"/>
    </location>
</feature>
<dbReference type="RefSeq" id="WP_029731662.1">
    <property type="nucleotide sequence ID" value="NZ_QSRA01000016.1"/>
</dbReference>
<evidence type="ECO:0000256" key="3">
    <source>
        <dbReference type="ARBA" id="ARBA00023002"/>
    </source>
</evidence>
<dbReference type="Gene3D" id="3.20.20.100">
    <property type="entry name" value="NADP-dependent oxidoreductase domain"/>
    <property type="match status" value="2"/>
</dbReference>
<keyword evidence="3" id="KW-0560">Oxidoreductase</keyword>
<dbReference type="PANTHER" id="PTHR43827">
    <property type="entry name" value="2,5-DIKETO-D-GLUCONIC ACID REDUCTASE"/>
    <property type="match status" value="1"/>
</dbReference>
<evidence type="ECO:0000313" key="6">
    <source>
        <dbReference type="Proteomes" id="UP000261324"/>
    </source>
</evidence>
<keyword evidence="2" id="KW-0521">NADP</keyword>
<dbReference type="InterPro" id="IPR036812">
    <property type="entry name" value="NAD(P)_OxRdtase_dom_sf"/>
</dbReference>
<reference evidence="5 6" key="1">
    <citation type="submission" date="2018-08" db="EMBL/GenBank/DDBJ databases">
        <title>A genome reference for cultivated species of the human gut microbiota.</title>
        <authorList>
            <person name="Zou Y."/>
            <person name="Xue W."/>
            <person name="Luo G."/>
        </authorList>
    </citation>
    <scope>NUCLEOTIDE SEQUENCE [LARGE SCALE GENOMIC DNA]</scope>
    <source>
        <strain evidence="5 6">TF09-3</strain>
    </source>
</reference>
<sequence>MNSMKDCYELENGVKIPCMGYGTYKAAEGNNEGIIKTAIEAGYRYFDTASFYDTEEALGRKRVLEHPLLGGLAEKYNKSAAQICLRYEIQRQVIPLPKASTKERMVQNYQVFDFEIEKEDMYRIDSMQPAGWSGEHPDFPRVK</sequence>
<accession>A0A3E4PLY2</accession>
<protein>
    <submittedName>
        <fullName evidence="5">Aldo/keto reductase</fullName>
    </submittedName>
</protein>